<evidence type="ECO:0000256" key="1">
    <source>
        <dbReference type="ARBA" id="ARBA00001946"/>
    </source>
</evidence>
<dbReference type="NCBIfam" id="TIGR01488">
    <property type="entry name" value="HAD-SF-IB"/>
    <property type="match status" value="1"/>
</dbReference>
<dbReference type="NCBIfam" id="TIGR00338">
    <property type="entry name" value="serB"/>
    <property type="match status" value="1"/>
</dbReference>
<feature type="active site" description="Proton donor" evidence="11">
    <location>
        <position position="302"/>
    </location>
</feature>
<name>F0XJZ0_GROCL</name>
<dbReference type="eggNOG" id="KOG1615">
    <property type="taxonomic scope" value="Eukaryota"/>
</dbReference>
<evidence type="ECO:0000256" key="3">
    <source>
        <dbReference type="ARBA" id="ARBA00009184"/>
    </source>
</evidence>
<dbReference type="EC" id="3.1.3.3" evidence="4"/>
<feature type="compositionally biased region" description="Basic and acidic residues" evidence="12">
    <location>
        <begin position="144"/>
        <end position="165"/>
    </location>
</feature>
<keyword evidence="7" id="KW-0378">Hydrolase</keyword>
<feature type="region of interest" description="Disordered" evidence="12">
    <location>
        <begin position="1"/>
        <end position="31"/>
    </location>
</feature>
<dbReference type="PANTHER" id="PTHR43344:SF2">
    <property type="entry name" value="PHOSPHOSERINE PHOSPHATASE"/>
    <property type="match status" value="1"/>
</dbReference>
<evidence type="ECO:0000256" key="10">
    <source>
        <dbReference type="ARBA" id="ARBA00031693"/>
    </source>
</evidence>
<dbReference type="InParanoid" id="F0XJZ0"/>
<dbReference type="PANTHER" id="PTHR43344">
    <property type="entry name" value="PHOSPHOSERINE PHOSPHATASE"/>
    <property type="match status" value="1"/>
</dbReference>
<evidence type="ECO:0000256" key="4">
    <source>
        <dbReference type="ARBA" id="ARBA00012640"/>
    </source>
</evidence>
<evidence type="ECO:0000256" key="9">
    <source>
        <dbReference type="ARBA" id="ARBA00023299"/>
    </source>
</evidence>
<dbReference type="UniPathway" id="UPA00135">
    <property type="reaction ID" value="UER00198"/>
</dbReference>
<keyword evidence="9" id="KW-0718">Serine biosynthesis</keyword>
<comment type="similarity">
    <text evidence="3">Belongs to the HAD-like hydrolase superfamily. SerB family.</text>
</comment>
<feature type="active site" description="Nucleophile" evidence="11">
    <location>
        <position position="300"/>
    </location>
</feature>
<reference evidence="13 14" key="1">
    <citation type="journal article" date="2011" name="Proc. Natl. Acad. Sci. U.S.A.">
        <title>Genome and transcriptome analyses of the mountain pine beetle-fungal symbiont Grosmannia clavigera, a lodgepole pine pathogen.</title>
        <authorList>
            <person name="DiGuistini S."/>
            <person name="Wang Y."/>
            <person name="Liao N.Y."/>
            <person name="Taylor G."/>
            <person name="Tanguay P."/>
            <person name="Feau N."/>
            <person name="Henrissat B."/>
            <person name="Chan S.K."/>
            <person name="Hesse-Orce U."/>
            <person name="Alamouti S.M."/>
            <person name="Tsui C.K.M."/>
            <person name="Docking R.T."/>
            <person name="Levasseur A."/>
            <person name="Haridas S."/>
            <person name="Robertson G."/>
            <person name="Birol I."/>
            <person name="Holt R.A."/>
            <person name="Marra M.A."/>
            <person name="Hamelin R.C."/>
            <person name="Hirst M."/>
            <person name="Jones S.J.M."/>
            <person name="Bohlmann J."/>
            <person name="Breuil C."/>
        </authorList>
    </citation>
    <scope>NUCLEOTIDE SEQUENCE [LARGE SCALE GENOMIC DNA]</scope>
    <source>
        <strain evidence="14">kw1407 / UAMH 11150</strain>
    </source>
</reference>
<evidence type="ECO:0000256" key="12">
    <source>
        <dbReference type="SAM" id="MobiDB-lite"/>
    </source>
</evidence>
<dbReference type="SUPFAM" id="SSF56784">
    <property type="entry name" value="HAD-like"/>
    <property type="match status" value="1"/>
</dbReference>
<dbReference type="InterPro" id="IPR004469">
    <property type="entry name" value="PSP"/>
</dbReference>
<feature type="compositionally biased region" description="Polar residues" evidence="12">
    <location>
        <begin position="11"/>
        <end position="21"/>
    </location>
</feature>
<dbReference type="SFLD" id="SFLDG01137">
    <property type="entry name" value="C1.6.1:_Phosphoserine_Phosphat"/>
    <property type="match status" value="1"/>
</dbReference>
<dbReference type="InterPro" id="IPR036412">
    <property type="entry name" value="HAD-like_sf"/>
</dbReference>
<dbReference type="CDD" id="cd07500">
    <property type="entry name" value="HAD_PSP"/>
    <property type="match status" value="1"/>
</dbReference>
<dbReference type="EMBL" id="GL629787">
    <property type="protein sequence ID" value="EFX01931.1"/>
    <property type="molecule type" value="Genomic_DNA"/>
</dbReference>
<dbReference type="OrthoDB" id="27226at2759"/>
<evidence type="ECO:0000256" key="2">
    <source>
        <dbReference type="ARBA" id="ARBA00005135"/>
    </source>
</evidence>
<keyword evidence="14" id="KW-1185">Reference proteome</keyword>
<evidence type="ECO:0000256" key="5">
    <source>
        <dbReference type="ARBA" id="ARBA00022605"/>
    </source>
</evidence>
<evidence type="ECO:0000256" key="6">
    <source>
        <dbReference type="ARBA" id="ARBA00022723"/>
    </source>
</evidence>
<feature type="compositionally biased region" description="Basic and acidic residues" evidence="12">
    <location>
        <begin position="22"/>
        <end position="31"/>
    </location>
</feature>
<dbReference type="Gene3D" id="3.40.50.1000">
    <property type="entry name" value="HAD superfamily/HAD-like"/>
    <property type="match status" value="1"/>
</dbReference>
<dbReference type="Pfam" id="PF12710">
    <property type="entry name" value="HAD"/>
    <property type="match status" value="1"/>
</dbReference>
<sequence>MPAKAAIVPSGSLSPEQPLNRRQNEQQGHDIRPASHYGIDEVVEDGADDVLPPQVLDAELQTALARPSASKPLLCRQFGGVSDARSPPTVIEGGVAHDLIHVNCTPIPGVAAAGDRLVATILYKGHGHYHTPANTASRAAGEQEGGKAHLSRSDANDSNDAERELPPNLAPTIEPTSFPMELPAEDPEPPRDGLYGAYVSPICIAAFLHLMATFPRRAVANGEDDGGNRTGSDLKASHRYLDSATQPHVVEVLLHPAPVLALTDLRRHEQLYRFEREWNVEVVLQHDTLWRRHPRLVVFDMDSTLITQEVIDLLAEAVTPEVAARVADITHRAMAGQLQFEEAFRERVHMLAGLPATLFDSLRPRLDVTKGVPALLRALRRLGVRTAVLSGGFQPLTGWLAGQLKIDHAHANHVVVGADGRLTGEVTGAIVGRERKCELLKQIAAEENIDLRQVVAVGDGANDLLMLETAGLGVAWHAKPVLQLAADARLNRPSLLDLLFLFGFTSTEIAELAAEEELPRSDN</sequence>
<evidence type="ECO:0000256" key="11">
    <source>
        <dbReference type="PIRSR" id="PIRSR604469-1"/>
    </source>
</evidence>
<evidence type="ECO:0000313" key="14">
    <source>
        <dbReference type="Proteomes" id="UP000007796"/>
    </source>
</evidence>
<keyword evidence="8" id="KW-0460">Magnesium</keyword>
<feature type="region of interest" description="Disordered" evidence="12">
    <location>
        <begin position="133"/>
        <end position="189"/>
    </location>
</feature>
<keyword evidence="6" id="KW-0479">Metal-binding</keyword>
<dbReference type="GO" id="GO:0005737">
    <property type="term" value="C:cytoplasm"/>
    <property type="evidence" value="ECO:0007669"/>
    <property type="project" value="TreeGrafter"/>
</dbReference>
<keyword evidence="5" id="KW-0028">Amino-acid biosynthesis</keyword>
<dbReference type="InterPro" id="IPR023214">
    <property type="entry name" value="HAD_sf"/>
</dbReference>
<evidence type="ECO:0000256" key="8">
    <source>
        <dbReference type="ARBA" id="ARBA00022842"/>
    </source>
</evidence>
<dbReference type="GO" id="GO:0036424">
    <property type="term" value="F:L-phosphoserine phosphatase activity"/>
    <property type="evidence" value="ECO:0007669"/>
    <property type="project" value="InterPro"/>
</dbReference>
<gene>
    <name evidence="13" type="ORF">CMQ_5002</name>
</gene>
<comment type="pathway">
    <text evidence="2">Amino-acid biosynthesis; L-serine biosynthesis; L-serine from 3-phospho-D-glycerate: step 3/3.</text>
</comment>
<dbReference type="GO" id="GO:0006564">
    <property type="term" value="P:L-serine biosynthetic process"/>
    <property type="evidence" value="ECO:0007669"/>
    <property type="project" value="UniProtKB-KW"/>
</dbReference>
<dbReference type="SFLD" id="SFLDF00029">
    <property type="entry name" value="phosphoserine_phosphatase"/>
    <property type="match status" value="1"/>
</dbReference>
<dbReference type="RefSeq" id="XP_014171413.1">
    <property type="nucleotide sequence ID" value="XM_014315938.1"/>
</dbReference>
<dbReference type="InterPro" id="IPR050582">
    <property type="entry name" value="HAD-like_SerB"/>
</dbReference>
<dbReference type="SFLD" id="SFLDS00003">
    <property type="entry name" value="Haloacid_Dehalogenase"/>
    <property type="match status" value="1"/>
</dbReference>
<comment type="cofactor">
    <cofactor evidence="1">
        <name>Mg(2+)</name>
        <dbReference type="ChEBI" id="CHEBI:18420"/>
    </cofactor>
</comment>
<protein>
    <recommendedName>
        <fullName evidence="4">phosphoserine phosphatase</fullName>
        <ecNumber evidence="4">3.1.3.3</ecNumber>
    </recommendedName>
    <alternativeName>
        <fullName evidence="10">O-phosphoserine phosphohydrolase</fullName>
    </alternativeName>
</protein>
<evidence type="ECO:0000256" key="7">
    <source>
        <dbReference type="ARBA" id="ARBA00022801"/>
    </source>
</evidence>
<dbReference type="HOGENOM" id="CLU_036368_5_1_1"/>
<dbReference type="SFLD" id="SFLDG01136">
    <property type="entry name" value="C1.6:_Phosphoserine_Phosphatas"/>
    <property type="match status" value="1"/>
</dbReference>
<dbReference type="Proteomes" id="UP000007796">
    <property type="component" value="Unassembled WGS sequence"/>
</dbReference>
<dbReference type="GeneID" id="25978277"/>
<organism evidence="14">
    <name type="scientific">Grosmannia clavigera (strain kw1407 / UAMH 11150)</name>
    <name type="common">Blue stain fungus</name>
    <name type="synonym">Graphiocladiella clavigera</name>
    <dbReference type="NCBI Taxonomy" id="655863"/>
    <lineage>
        <taxon>Eukaryota</taxon>
        <taxon>Fungi</taxon>
        <taxon>Dikarya</taxon>
        <taxon>Ascomycota</taxon>
        <taxon>Pezizomycotina</taxon>
        <taxon>Sordariomycetes</taxon>
        <taxon>Sordariomycetidae</taxon>
        <taxon>Ophiostomatales</taxon>
        <taxon>Ophiostomataceae</taxon>
        <taxon>Leptographium</taxon>
    </lineage>
</organism>
<dbReference type="GO" id="GO:0000287">
    <property type="term" value="F:magnesium ion binding"/>
    <property type="evidence" value="ECO:0007669"/>
    <property type="project" value="TreeGrafter"/>
</dbReference>
<proteinExistence type="inferred from homology"/>
<dbReference type="FunFam" id="3.40.50.1000:FF:000143">
    <property type="entry name" value="Phosphoserine phosphatase serb"/>
    <property type="match status" value="1"/>
</dbReference>
<evidence type="ECO:0000313" key="13">
    <source>
        <dbReference type="EMBL" id="EFX01931.1"/>
    </source>
</evidence>
<dbReference type="AlphaFoldDB" id="F0XJZ0"/>
<accession>F0XJZ0</accession>
<dbReference type="STRING" id="655863.F0XJZ0"/>